<reference evidence="2" key="1">
    <citation type="journal article" date="2022" name="bioRxiv">
        <title>Sequencing and chromosome-scale assembly of the giantPleurodeles waltlgenome.</title>
        <authorList>
            <person name="Brown T."/>
            <person name="Elewa A."/>
            <person name="Iarovenko S."/>
            <person name="Subramanian E."/>
            <person name="Araus A.J."/>
            <person name="Petzold A."/>
            <person name="Susuki M."/>
            <person name="Suzuki K.-i.T."/>
            <person name="Hayashi T."/>
            <person name="Toyoda A."/>
            <person name="Oliveira C."/>
            <person name="Osipova E."/>
            <person name="Leigh N.D."/>
            <person name="Simon A."/>
            <person name="Yun M.H."/>
        </authorList>
    </citation>
    <scope>NUCLEOTIDE SEQUENCE</scope>
    <source>
        <strain evidence="2">20211129_DDA</strain>
        <tissue evidence="2">Liver</tissue>
    </source>
</reference>
<proteinExistence type="predicted"/>
<protein>
    <submittedName>
        <fullName evidence="2">Uncharacterized protein</fullName>
    </submittedName>
</protein>
<dbReference type="AlphaFoldDB" id="A0AAV7T1Y0"/>
<organism evidence="2 3">
    <name type="scientific">Pleurodeles waltl</name>
    <name type="common">Iberian ribbed newt</name>
    <dbReference type="NCBI Taxonomy" id="8319"/>
    <lineage>
        <taxon>Eukaryota</taxon>
        <taxon>Metazoa</taxon>
        <taxon>Chordata</taxon>
        <taxon>Craniata</taxon>
        <taxon>Vertebrata</taxon>
        <taxon>Euteleostomi</taxon>
        <taxon>Amphibia</taxon>
        <taxon>Batrachia</taxon>
        <taxon>Caudata</taxon>
        <taxon>Salamandroidea</taxon>
        <taxon>Salamandridae</taxon>
        <taxon>Pleurodelinae</taxon>
        <taxon>Pleurodeles</taxon>
    </lineage>
</organism>
<name>A0AAV7T1Y0_PLEWA</name>
<evidence type="ECO:0000313" key="2">
    <source>
        <dbReference type="EMBL" id="KAJ1170412.1"/>
    </source>
</evidence>
<keyword evidence="3" id="KW-1185">Reference proteome</keyword>
<evidence type="ECO:0000313" key="3">
    <source>
        <dbReference type="Proteomes" id="UP001066276"/>
    </source>
</evidence>
<dbReference type="EMBL" id="JANPWB010000007">
    <property type="protein sequence ID" value="KAJ1170412.1"/>
    <property type="molecule type" value="Genomic_DNA"/>
</dbReference>
<feature type="region of interest" description="Disordered" evidence="1">
    <location>
        <begin position="1"/>
        <end position="67"/>
    </location>
</feature>
<accession>A0AAV7T1Y0</accession>
<sequence length="78" mass="8699">MRDPPAVSVPARRLQRGSNTGEQGSSRGRCRHRPGIYIEEVMLGNEERGTEQGPRGLVEDVEERPPTGLAEKMLQCIR</sequence>
<comment type="caution">
    <text evidence="2">The sequence shown here is derived from an EMBL/GenBank/DDBJ whole genome shotgun (WGS) entry which is preliminary data.</text>
</comment>
<feature type="compositionally biased region" description="Polar residues" evidence="1">
    <location>
        <begin position="16"/>
        <end position="26"/>
    </location>
</feature>
<dbReference type="Proteomes" id="UP001066276">
    <property type="component" value="Chromosome 4_1"/>
</dbReference>
<evidence type="ECO:0000256" key="1">
    <source>
        <dbReference type="SAM" id="MobiDB-lite"/>
    </source>
</evidence>
<gene>
    <name evidence="2" type="ORF">NDU88_002289</name>
</gene>